<organism evidence="1 2">
    <name type="scientific">Acinetobacter baumannii</name>
    <dbReference type="NCBI Taxonomy" id="470"/>
    <lineage>
        <taxon>Bacteria</taxon>
        <taxon>Pseudomonadati</taxon>
        <taxon>Pseudomonadota</taxon>
        <taxon>Gammaproteobacteria</taxon>
        <taxon>Moraxellales</taxon>
        <taxon>Moraxellaceae</taxon>
        <taxon>Acinetobacter</taxon>
        <taxon>Acinetobacter calcoaceticus/baumannii complex</taxon>
    </lineage>
</organism>
<dbReference type="CDD" id="cd02947">
    <property type="entry name" value="TRX_family"/>
    <property type="match status" value="1"/>
</dbReference>
<dbReference type="PROSITE" id="PS51352">
    <property type="entry name" value="THIOREDOXIN_2"/>
    <property type="match status" value="1"/>
</dbReference>
<gene>
    <name evidence="1" type="ORF">F2P40_17920</name>
</gene>
<dbReference type="InterPro" id="IPR013766">
    <property type="entry name" value="Thioredoxin_domain"/>
</dbReference>
<dbReference type="SUPFAM" id="SSF52833">
    <property type="entry name" value="Thioredoxin-like"/>
    <property type="match status" value="1"/>
</dbReference>
<evidence type="ECO:0000313" key="1">
    <source>
        <dbReference type="EMBL" id="MQR51174.1"/>
    </source>
</evidence>
<name>A0A5N5XVV2_ACIBA</name>
<comment type="caution">
    <text evidence="1">The sequence shown here is derived from an EMBL/GenBank/DDBJ whole genome shotgun (WGS) entry which is preliminary data.</text>
</comment>
<dbReference type="EMBL" id="WIOC01000032">
    <property type="protein sequence ID" value="MQR51174.1"/>
    <property type="molecule type" value="Genomic_DNA"/>
</dbReference>
<dbReference type="Pfam" id="PF13728">
    <property type="entry name" value="TraF"/>
    <property type="match status" value="1"/>
</dbReference>
<proteinExistence type="predicted"/>
<dbReference type="PROSITE" id="PS51257">
    <property type="entry name" value="PROKAR_LIPOPROTEIN"/>
    <property type="match status" value="1"/>
</dbReference>
<dbReference type="Gene3D" id="3.40.30.10">
    <property type="entry name" value="Glutaredoxin"/>
    <property type="match status" value="1"/>
</dbReference>
<evidence type="ECO:0000313" key="2">
    <source>
        <dbReference type="Proteomes" id="UP000461234"/>
    </source>
</evidence>
<dbReference type="AlphaFoldDB" id="A0A5N5XVV2"/>
<dbReference type="Proteomes" id="UP000461234">
    <property type="component" value="Unassembled WGS sequence"/>
</dbReference>
<dbReference type="RefSeq" id="WP_152306086.1">
    <property type="nucleotide sequence ID" value="NZ_VJZY01000043.1"/>
</dbReference>
<reference evidence="1 2" key="1">
    <citation type="submission" date="2019-10" db="EMBL/GenBank/DDBJ databases">
        <title>Genetic environment of the oxa23 gene and comparative analysis of carbapenem resistant Acinetobacter baumannii isolates belonging to global clone 1, lineage 2 recovered in a burns hospital outbreak in 2012-2013.</title>
        <authorList>
            <person name="Douraghi M."/>
            <person name="Aris P."/>
            <person name="Kenyon J."/>
            <person name="Hamidian M."/>
        </authorList>
    </citation>
    <scope>NUCLEOTIDE SEQUENCE [LARGE SCALE GENOMIC DNA]</scope>
    <source>
        <strain evidence="1 2">ABS103</strain>
    </source>
</reference>
<protein>
    <submittedName>
        <fullName evidence="1">Uncharacterized protein</fullName>
    </submittedName>
</protein>
<sequence>MKINTIAIAALFVSCVNTTQAEQVSESETKQQPDQAFYDQKKRGWFFYEEKPKVVKKKEVKQKPLETLTPVQILKKQGEDFDNALATAILNPSPQNYKRYMEMSTQILTQSAMFADGLEKFTYVNPKYDYTIQNPQGSNVQIHNIMNNQAKDNLLATSAKDNALLFFFRSDCPYCHKYAPIVKEFAANYGYIVETVSLDGRGLPEYPNPRYNPRLAQQLKVETVPAIYLLNPKQNKVTAVGFGLSDYGTLGNKIIAALTRKNGEQ</sequence>
<dbReference type="InterPro" id="IPR039555">
    <property type="entry name" value="TraF/TrbB"/>
</dbReference>
<accession>A0A5N5XVV2</accession>
<dbReference type="InterPro" id="IPR036249">
    <property type="entry name" value="Thioredoxin-like_sf"/>
</dbReference>